<name>A0A382ML80_9ZZZZ</name>
<proteinExistence type="predicted"/>
<dbReference type="AlphaFoldDB" id="A0A382ML80"/>
<reference evidence="1" key="1">
    <citation type="submission" date="2018-05" db="EMBL/GenBank/DDBJ databases">
        <authorList>
            <person name="Lanie J.A."/>
            <person name="Ng W.-L."/>
            <person name="Kazmierczak K.M."/>
            <person name="Andrzejewski T.M."/>
            <person name="Davidsen T.M."/>
            <person name="Wayne K.J."/>
            <person name="Tettelin H."/>
            <person name="Glass J.I."/>
            <person name="Rusch D."/>
            <person name="Podicherti R."/>
            <person name="Tsui H.-C.T."/>
            <person name="Winkler M.E."/>
        </authorList>
    </citation>
    <scope>NUCLEOTIDE SEQUENCE</scope>
</reference>
<gene>
    <name evidence="1" type="ORF">METZ01_LOCUS302597</name>
</gene>
<evidence type="ECO:0000313" key="1">
    <source>
        <dbReference type="EMBL" id="SVC49743.1"/>
    </source>
</evidence>
<accession>A0A382ML80</accession>
<sequence>MDWSWLLDFACYSVGLFAVLGPEKG</sequence>
<dbReference type="EMBL" id="UINC01094478">
    <property type="protein sequence ID" value="SVC49743.1"/>
    <property type="molecule type" value="Genomic_DNA"/>
</dbReference>
<protein>
    <submittedName>
        <fullName evidence="1">Uncharacterized protein</fullName>
    </submittedName>
</protein>
<organism evidence="1">
    <name type="scientific">marine metagenome</name>
    <dbReference type="NCBI Taxonomy" id="408172"/>
    <lineage>
        <taxon>unclassified sequences</taxon>
        <taxon>metagenomes</taxon>
        <taxon>ecological metagenomes</taxon>
    </lineage>
</organism>